<proteinExistence type="predicted"/>
<dbReference type="AlphaFoldDB" id="A0A2T7CH48"/>
<accession>A0A2T7CH48</accession>
<evidence type="ECO:0000313" key="3">
    <source>
        <dbReference type="Proteomes" id="UP000244336"/>
    </source>
</evidence>
<sequence length="85" mass="9076">MPRHLPPAPDTNPPRSPHSPRSQRTSLPSPPLPPPFPFSSPPPPGSPAPSKALLPLWSLPRSRFEFDLPAGDPYKDLLVTSAAAA</sequence>
<feature type="region of interest" description="Disordered" evidence="1">
    <location>
        <begin position="1"/>
        <end position="51"/>
    </location>
</feature>
<evidence type="ECO:0000313" key="2">
    <source>
        <dbReference type="EMBL" id="PUZ42618.1"/>
    </source>
</evidence>
<reference evidence="2 3" key="1">
    <citation type="submission" date="2018-04" db="EMBL/GenBank/DDBJ databases">
        <title>WGS assembly of Panicum hallii var. hallii HAL2.</title>
        <authorList>
            <person name="Lovell J."/>
            <person name="Jenkins J."/>
            <person name="Lowry D."/>
            <person name="Mamidi S."/>
            <person name="Sreedasyam A."/>
            <person name="Weng X."/>
            <person name="Barry K."/>
            <person name="Bonette J."/>
            <person name="Campitelli B."/>
            <person name="Daum C."/>
            <person name="Gordon S."/>
            <person name="Gould B."/>
            <person name="Lipzen A."/>
            <person name="MacQueen A."/>
            <person name="Palacio-Mejia J."/>
            <person name="Plott C."/>
            <person name="Shakirov E."/>
            <person name="Shu S."/>
            <person name="Yoshinaga Y."/>
            <person name="Zane M."/>
            <person name="Rokhsar D."/>
            <person name="Grimwood J."/>
            <person name="Schmutz J."/>
            <person name="Juenger T."/>
        </authorList>
    </citation>
    <scope>NUCLEOTIDE SEQUENCE [LARGE SCALE GENOMIC DNA]</scope>
    <source>
        <strain evidence="3">cv. HAL2</strain>
    </source>
</reference>
<evidence type="ECO:0000256" key="1">
    <source>
        <dbReference type="SAM" id="MobiDB-lite"/>
    </source>
</evidence>
<name>A0A2T7CH48_9POAL</name>
<protein>
    <submittedName>
        <fullName evidence="2">Uncharacterized protein</fullName>
    </submittedName>
</protein>
<dbReference type="Gramene" id="PUZ42618">
    <property type="protein sequence ID" value="PUZ42618"/>
    <property type="gene ID" value="GQ55_9G596800"/>
</dbReference>
<gene>
    <name evidence="2" type="ORF">GQ55_9G596800</name>
</gene>
<feature type="compositionally biased region" description="Pro residues" evidence="1">
    <location>
        <begin position="1"/>
        <end position="17"/>
    </location>
</feature>
<keyword evidence="3" id="KW-1185">Reference proteome</keyword>
<dbReference type="EMBL" id="CM009757">
    <property type="protein sequence ID" value="PUZ42618.1"/>
    <property type="molecule type" value="Genomic_DNA"/>
</dbReference>
<dbReference type="Proteomes" id="UP000244336">
    <property type="component" value="Chromosome 9"/>
</dbReference>
<feature type="compositionally biased region" description="Pro residues" evidence="1">
    <location>
        <begin position="28"/>
        <end position="47"/>
    </location>
</feature>
<organism evidence="2 3">
    <name type="scientific">Panicum hallii var. hallii</name>
    <dbReference type="NCBI Taxonomy" id="1504633"/>
    <lineage>
        <taxon>Eukaryota</taxon>
        <taxon>Viridiplantae</taxon>
        <taxon>Streptophyta</taxon>
        <taxon>Embryophyta</taxon>
        <taxon>Tracheophyta</taxon>
        <taxon>Spermatophyta</taxon>
        <taxon>Magnoliopsida</taxon>
        <taxon>Liliopsida</taxon>
        <taxon>Poales</taxon>
        <taxon>Poaceae</taxon>
        <taxon>PACMAD clade</taxon>
        <taxon>Panicoideae</taxon>
        <taxon>Panicodae</taxon>
        <taxon>Paniceae</taxon>
        <taxon>Panicinae</taxon>
        <taxon>Panicum</taxon>
        <taxon>Panicum sect. Panicum</taxon>
    </lineage>
</organism>